<evidence type="ECO:0000256" key="6">
    <source>
        <dbReference type="ARBA" id="ARBA00023054"/>
    </source>
</evidence>
<keyword evidence="7" id="KW-0446">Lipid-binding</keyword>
<dbReference type="Gene3D" id="1.20.120.1100">
    <property type="match status" value="1"/>
</dbReference>
<dbReference type="OrthoDB" id="5808308at2759"/>
<reference evidence="9 10" key="1">
    <citation type="submission" date="2014-03" db="EMBL/GenBank/DDBJ databases">
        <title>Draft genome of the hookworm Oesophagostomum dentatum.</title>
        <authorList>
            <person name="Mitreva M."/>
        </authorList>
    </citation>
    <scope>NUCLEOTIDE SEQUENCE [LARGE SCALE GENOMIC DNA]</scope>
    <source>
        <strain evidence="9 10">OD-Hann</strain>
    </source>
</reference>
<keyword evidence="10" id="KW-1185">Reference proteome</keyword>
<feature type="signal peptide" evidence="8">
    <location>
        <begin position="1"/>
        <end position="17"/>
    </location>
</feature>
<evidence type="ECO:0000256" key="4">
    <source>
        <dbReference type="ARBA" id="ARBA00022525"/>
    </source>
</evidence>
<keyword evidence="5 8" id="KW-0732">Signal</keyword>
<proteinExistence type="inferred from homology"/>
<sequence length="174" mass="19219">MLRQIAFIAVLLLMSYGFKFTDIPEEFREMMPPAVKVFLAGLSDADKAILKEVVKSKTDFQSEDEIAAAVKAKSPDLGARVEKINALWKEKIAALGPEAQAFAKESLKSGLRIRTKYFADSNPDKATVKKAALAIVKKFQALSDEAKADFKKQFPHIGGVLSNDMIVKRLESLD</sequence>
<comment type="subcellular location">
    <subcellularLocation>
        <location evidence="1">Secreted</location>
    </subcellularLocation>
</comment>
<evidence type="ECO:0000313" key="9">
    <source>
        <dbReference type="EMBL" id="KHJ99246.1"/>
    </source>
</evidence>
<feature type="chain" id="PRO_5002062939" description="Fatty-acid and retinol-binding protein 1" evidence="8">
    <location>
        <begin position="18"/>
        <end position="174"/>
    </location>
</feature>
<evidence type="ECO:0000256" key="7">
    <source>
        <dbReference type="ARBA" id="ARBA00023121"/>
    </source>
</evidence>
<evidence type="ECO:0000256" key="2">
    <source>
        <dbReference type="ARBA" id="ARBA00006648"/>
    </source>
</evidence>
<dbReference type="InterPro" id="IPR008632">
    <property type="entry name" value="Gp-FAR-1"/>
</dbReference>
<evidence type="ECO:0000256" key="5">
    <source>
        <dbReference type="ARBA" id="ARBA00022729"/>
    </source>
</evidence>
<evidence type="ECO:0000256" key="8">
    <source>
        <dbReference type="SAM" id="SignalP"/>
    </source>
</evidence>
<dbReference type="GO" id="GO:0008289">
    <property type="term" value="F:lipid binding"/>
    <property type="evidence" value="ECO:0007669"/>
    <property type="project" value="UniProtKB-KW"/>
</dbReference>
<keyword evidence="6" id="KW-0175">Coiled coil</keyword>
<protein>
    <recommendedName>
        <fullName evidence="3">Fatty-acid and retinol-binding protein 1</fullName>
    </recommendedName>
</protein>
<name>A0A0B1TT10_OESDE</name>
<keyword evidence="4" id="KW-0964">Secreted</keyword>
<dbReference type="GO" id="GO:0005576">
    <property type="term" value="C:extracellular region"/>
    <property type="evidence" value="ECO:0007669"/>
    <property type="project" value="UniProtKB-SubCell"/>
</dbReference>
<dbReference type="Proteomes" id="UP000053660">
    <property type="component" value="Unassembled WGS sequence"/>
</dbReference>
<accession>A0A0B1TT10</accession>
<dbReference type="PANTHER" id="PTHR31418:SF7">
    <property type="entry name" value="FATTY-ACID AND RETINOL-BINDING PROTEIN 1"/>
    <property type="match status" value="1"/>
</dbReference>
<evidence type="ECO:0000256" key="3">
    <source>
        <dbReference type="ARBA" id="ARBA00017453"/>
    </source>
</evidence>
<dbReference type="EMBL" id="KN549232">
    <property type="protein sequence ID" value="KHJ99246.1"/>
    <property type="molecule type" value="Genomic_DNA"/>
</dbReference>
<dbReference type="Pfam" id="PF05823">
    <property type="entry name" value="Gp-FAR-1"/>
    <property type="match status" value="1"/>
</dbReference>
<evidence type="ECO:0000313" key="10">
    <source>
        <dbReference type="Proteomes" id="UP000053660"/>
    </source>
</evidence>
<organism evidence="9 10">
    <name type="scientific">Oesophagostomum dentatum</name>
    <name type="common">Nodular worm</name>
    <dbReference type="NCBI Taxonomy" id="61180"/>
    <lineage>
        <taxon>Eukaryota</taxon>
        <taxon>Metazoa</taxon>
        <taxon>Ecdysozoa</taxon>
        <taxon>Nematoda</taxon>
        <taxon>Chromadorea</taxon>
        <taxon>Rhabditida</taxon>
        <taxon>Rhabditina</taxon>
        <taxon>Rhabditomorpha</taxon>
        <taxon>Strongyloidea</taxon>
        <taxon>Strongylidae</taxon>
        <taxon>Oesophagostomum</taxon>
    </lineage>
</organism>
<evidence type="ECO:0000256" key="1">
    <source>
        <dbReference type="ARBA" id="ARBA00004613"/>
    </source>
</evidence>
<dbReference type="AlphaFoldDB" id="A0A0B1TT10"/>
<comment type="similarity">
    <text evidence="2">Belongs to the fatty-acid and retinol-binding protein (FARBP) family.</text>
</comment>
<dbReference type="PANTHER" id="PTHR31418">
    <property type="entry name" value="FATTY-ACID AND RETINOL-BINDING PROTEIN 1"/>
    <property type="match status" value="1"/>
</dbReference>
<gene>
    <name evidence="9" type="ORF">OESDEN_00769</name>
</gene>